<evidence type="ECO:0000313" key="2">
    <source>
        <dbReference type="EMBL" id="CUX49968.1"/>
    </source>
</evidence>
<dbReference type="AlphaFoldDB" id="A0A1S7RBP5"/>
<evidence type="ECO:0000256" key="1">
    <source>
        <dbReference type="SAM" id="MobiDB-lite"/>
    </source>
</evidence>
<feature type="region of interest" description="Disordered" evidence="1">
    <location>
        <begin position="1"/>
        <end position="55"/>
    </location>
</feature>
<accession>A0A1S7RBP5</accession>
<reference evidence="2 3" key="1">
    <citation type="submission" date="2016-01" db="EMBL/GenBank/DDBJ databases">
        <authorList>
            <person name="Oliw E.H."/>
        </authorList>
    </citation>
    <scope>NUCLEOTIDE SEQUENCE [LARGE SCALE GENOMIC DNA]</scope>
    <source>
        <strain evidence="2 3">Zutra 3-1</strain>
    </source>
</reference>
<gene>
    <name evidence="2" type="ORF">AGR7C_Lc140177</name>
</gene>
<dbReference type="EMBL" id="FBWG01000032">
    <property type="protein sequence ID" value="CUX49968.1"/>
    <property type="molecule type" value="Genomic_DNA"/>
</dbReference>
<protein>
    <submittedName>
        <fullName evidence="2">Uncharacterized protein</fullName>
    </submittedName>
</protein>
<proteinExistence type="predicted"/>
<evidence type="ECO:0000313" key="3">
    <source>
        <dbReference type="Proteomes" id="UP000191987"/>
    </source>
</evidence>
<feature type="compositionally biased region" description="Basic and acidic residues" evidence="1">
    <location>
        <begin position="1"/>
        <end position="42"/>
    </location>
</feature>
<name>A0A1S7RBP5_9HYPH</name>
<dbReference type="Proteomes" id="UP000191987">
    <property type="component" value="Unassembled WGS sequence"/>
</dbReference>
<organism evidence="2 3">
    <name type="scientific">Agrobacterium deltaense Zutra 3/1</name>
    <dbReference type="NCBI Taxonomy" id="1183427"/>
    <lineage>
        <taxon>Bacteria</taxon>
        <taxon>Pseudomonadati</taxon>
        <taxon>Pseudomonadota</taxon>
        <taxon>Alphaproteobacteria</taxon>
        <taxon>Hyphomicrobiales</taxon>
        <taxon>Rhizobiaceae</taxon>
        <taxon>Rhizobium/Agrobacterium group</taxon>
        <taxon>Agrobacterium</taxon>
    </lineage>
</organism>
<dbReference type="RefSeq" id="WP_162936913.1">
    <property type="nucleotide sequence ID" value="NZ_LT009749.1"/>
</dbReference>
<sequence length="55" mass="6512">MNRPDKDTQPEPGTDDARSGDSEESRRDREQTRKNAERMIEQRRRRQPAGREDEA</sequence>